<dbReference type="RefSeq" id="YP_010751057.1">
    <property type="nucleotide sequence ID" value="NC_073365.1"/>
</dbReference>
<organism evidence="1 2">
    <name type="scientific">Microbacterium phage Cinna</name>
    <dbReference type="NCBI Taxonomy" id="2591215"/>
    <lineage>
        <taxon>Viruses</taxon>
        <taxon>Duplodnaviria</taxon>
        <taxon>Heunggongvirae</taxon>
        <taxon>Uroviricota</taxon>
        <taxon>Caudoviricetes</taxon>
        <taxon>Kutznervirinae</taxon>
        <taxon>Mementomorivirus</taxon>
        <taxon>Mementomorivirus cinna</taxon>
    </lineage>
</organism>
<evidence type="ECO:0000313" key="2">
    <source>
        <dbReference type="Proteomes" id="UP000317804"/>
    </source>
</evidence>
<accession>A0A514DDF2</accession>
<reference evidence="1 2" key="1">
    <citation type="submission" date="2019-05" db="EMBL/GenBank/DDBJ databases">
        <authorList>
            <person name="Stoner T.H."/>
            <person name="Aull H.G."/>
            <person name="Divens A.M."/>
            <person name="Zack K."/>
            <person name="Garlena R.A."/>
            <person name="Russell D.A."/>
            <person name="Pope W.H."/>
            <person name="Jacobs-Sera D."/>
            <person name="Hatfull G.F."/>
        </authorList>
    </citation>
    <scope>NUCLEOTIDE SEQUENCE [LARGE SCALE GENOMIC DNA]</scope>
</reference>
<protein>
    <submittedName>
        <fullName evidence="1">Uncharacterized protein</fullName>
    </submittedName>
</protein>
<keyword evidence="2" id="KW-1185">Reference proteome</keyword>
<proteinExistence type="predicted"/>
<evidence type="ECO:0000313" key="1">
    <source>
        <dbReference type="EMBL" id="QDH91634.1"/>
    </source>
</evidence>
<dbReference type="KEGG" id="vg:80004718"/>
<dbReference type="EMBL" id="MK937591">
    <property type="protein sequence ID" value="QDH91634.1"/>
    <property type="molecule type" value="Genomic_DNA"/>
</dbReference>
<sequence length="109" mass="12249">MPGGVQTAAIRQFLDRGIIPVPTGRFEPVGDRGTRVRCVLCHAPGYGPVDPTPRTASPWQINHLMPHLYPCRCGMRFAAPWHLAIHITPRRGFTEFERREDHGWAVPDA</sequence>
<dbReference type="Proteomes" id="UP000317804">
    <property type="component" value="Segment"/>
</dbReference>
<name>A0A514DDF2_9CAUD</name>
<dbReference type="GeneID" id="80004718"/>
<gene>
    <name evidence="1" type="primary">50</name>
    <name evidence="1" type="ORF">PBI_CINNA_50</name>
</gene>